<feature type="domain" description="WW" evidence="12">
    <location>
        <begin position="15"/>
        <end position="48"/>
    </location>
</feature>
<protein>
    <recommendedName>
        <fullName evidence="4">WW domain-containing oxidoreductase</fullName>
    </recommendedName>
</protein>
<dbReference type="GO" id="GO:0005764">
    <property type="term" value="C:lysosome"/>
    <property type="evidence" value="ECO:0007669"/>
    <property type="project" value="UniProtKB-SubCell"/>
</dbReference>
<keyword evidence="14" id="KW-1185">Reference proteome</keyword>
<dbReference type="CDD" id="cd00201">
    <property type="entry name" value="WW"/>
    <property type="match status" value="2"/>
</dbReference>
<keyword evidence="8" id="KW-0560">Oxidoreductase</keyword>
<evidence type="ECO:0000256" key="2">
    <source>
        <dbReference type="ARBA" id="ARBA00004555"/>
    </source>
</evidence>
<keyword evidence="9" id="KW-0333">Golgi apparatus</keyword>
<keyword evidence="7" id="KW-0521">NADP</keyword>
<dbReference type="PANTHER" id="PTHR24320:SF282">
    <property type="entry name" value="WW DOMAIN-CONTAINING OXIDOREDUCTASE"/>
    <property type="match status" value="1"/>
</dbReference>
<dbReference type="PRINTS" id="PR00081">
    <property type="entry name" value="GDHRDH"/>
</dbReference>
<dbReference type="Proteomes" id="UP000694388">
    <property type="component" value="Unplaced"/>
</dbReference>
<dbReference type="InterPro" id="IPR036020">
    <property type="entry name" value="WW_dom_sf"/>
</dbReference>
<dbReference type="PANTHER" id="PTHR24320">
    <property type="entry name" value="RETINOL DEHYDROGENASE"/>
    <property type="match status" value="1"/>
</dbReference>
<dbReference type="InterPro" id="IPR036291">
    <property type="entry name" value="NAD(P)-bd_dom_sf"/>
</dbReference>
<feature type="region of interest" description="Disordered" evidence="11">
    <location>
        <begin position="1"/>
        <end position="22"/>
    </location>
</feature>
<dbReference type="Gene3D" id="3.40.50.720">
    <property type="entry name" value="NAD(P)-binding Rossmann-like Domain"/>
    <property type="match status" value="1"/>
</dbReference>
<reference evidence="13" key="2">
    <citation type="submission" date="2025-09" db="UniProtKB">
        <authorList>
            <consortium name="Ensembl"/>
        </authorList>
    </citation>
    <scope>IDENTIFICATION</scope>
</reference>
<dbReference type="Ensembl" id="ENSEBUT00000002884.1">
    <property type="protein sequence ID" value="ENSEBUP00000002529.1"/>
    <property type="gene ID" value="ENSEBUG00000001958.1"/>
</dbReference>
<comment type="similarity">
    <text evidence="3">Belongs to the short-chain dehydrogenases/reductases (SDR) family.</text>
</comment>
<evidence type="ECO:0000256" key="10">
    <source>
        <dbReference type="ARBA" id="ARBA00023228"/>
    </source>
</evidence>
<evidence type="ECO:0000256" key="11">
    <source>
        <dbReference type="SAM" id="MobiDB-lite"/>
    </source>
</evidence>
<dbReference type="GO" id="GO:0016491">
    <property type="term" value="F:oxidoreductase activity"/>
    <property type="evidence" value="ECO:0007669"/>
    <property type="project" value="UniProtKB-KW"/>
</dbReference>
<organism evidence="13 14">
    <name type="scientific">Eptatretus burgeri</name>
    <name type="common">Inshore hagfish</name>
    <dbReference type="NCBI Taxonomy" id="7764"/>
    <lineage>
        <taxon>Eukaryota</taxon>
        <taxon>Metazoa</taxon>
        <taxon>Chordata</taxon>
        <taxon>Craniata</taxon>
        <taxon>Vertebrata</taxon>
        <taxon>Cyclostomata</taxon>
        <taxon>Myxini</taxon>
        <taxon>Myxiniformes</taxon>
        <taxon>Myxinidae</taxon>
        <taxon>Eptatretinae</taxon>
        <taxon>Eptatretus</taxon>
    </lineage>
</organism>
<keyword evidence="6" id="KW-0053">Apoptosis</keyword>
<feature type="compositionally biased region" description="Acidic residues" evidence="11">
    <location>
        <begin position="1"/>
        <end position="17"/>
    </location>
</feature>
<dbReference type="SUPFAM" id="SSF51045">
    <property type="entry name" value="WW domain"/>
    <property type="match status" value="2"/>
</dbReference>
<evidence type="ECO:0000256" key="4">
    <source>
        <dbReference type="ARBA" id="ARBA00016094"/>
    </source>
</evidence>
<evidence type="ECO:0000256" key="5">
    <source>
        <dbReference type="ARBA" id="ARBA00022687"/>
    </source>
</evidence>
<dbReference type="Pfam" id="PF00397">
    <property type="entry name" value="WW"/>
    <property type="match status" value="1"/>
</dbReference>
<evidence type="ECO:0000313" key="13">
    <source>
        <dbReference type="Ensembl" id="ENSEBUP00000002529.1"/>
    </source>
</evidence>
<dbReference type="FunFam" id="3.40.50.720:FF:000353">
    <property type="entry name" value="WW domain-containing oxidoreductase"/>
    <property type="match status" value="1"/>
</dbReference>
<dbReference type="GO" id="GO:0016055">
    <property type="term" value="P:Wnt signaling pathway"/>
    <property type="evidence" value="ECO:0007669"/>
    <property type="project" value="UniProtKB-KW"/>
</dbReference>
<dbReference type="GO" id="GO:0005794">
    <property type="term" value="C:Golgi apparatus"/>
    <property type="evidence" value="ECO:0007669"/>
    <property type="project" value="UniProtKB-SubCell"/>
</dbReference>
<evidence type="ECO:0000313" key="14">
    <source>
        <dbReference type="Proteomes" id="UP000694388"/>
    </source>
</evidence>
<dbReference type="GeneTree" id="ENSGT00940000157389"/>
<dbReference type="PROSITE" id="PS50020">
    <property type="entry name" value="WW_DOMAIN_2"/>
    <property type="match status" value="2"/>
</dbReference>
<dbReference type="Gene3D" id="2.20.70.10">
    <property type="match status" value="2"/>
</dbReference>
<evidence type="ECO:0000259" key="12">
    <source>
        <dbReference type="PROSITE" id="PS50020"/>
    </source>
</evidence>
<evidence type="ECO:0000256" key="3">
    <source>
        <dbReference type="ARBA" id="ARBA00006484"/>
    </source>
</evidence>
<proteinExistence type="inferred from homology"/>
<accession>A0A8C4N7G2</accession>
<feature type="domain" description="WW" evidence="12">
    <location>
        <begin position="56"/>
        <end position="89"/>
    </location>
</feature>
<evidence type="ECO:0000256" key="7">
    <source>
        <dbReference type="ARBA" id="ARBA00022857"/>
    </source>
</evidence>
<evidence type="ECO:0000256" key="1">
    <source>
        <dbReference type="ARBA" id="ARBA00004371"/>
    </source>
</evidence>
<dbReference type="InterPro" id="IPR001202">
    <property type="entry name" value="WW_dom"/>
</dbReference>
<dbReference type="Pfam" id="PF00106">
    <property type="entry name" value="adh_short"/>
    <property type="match status" value="1"/>
</dbReference>
<dbReference type="GO" id="GO:0006915">
    <property type="term" value="P:apoptotic process"/>
    <property type="evidence" value="ECO:0007669"/>
    <property type="project" value="UniProtKB-KW"/>
</dbReference>
<keyword evidence="10" id="KW-0458">Lysosome</keyword>
<comment type="subcellular location">
    <subcellularLocation>
        <location evidence="2">Golgi apparatus</location>
    </subcellularLocation>
    <subcellularLocation>
        <location evidence="1">Lysosome</location>
    </subcellularLocation>
</comment>
<dbReference type="SUPFAM" id="SSF51735">
    <property type="entry name" value="NAD(P)-binding Rossmann-fold domains"/>
    <property type="match status" value="1"/>
</dbReference>
<reference evidence="13" key="1">
    <citation type="submission" date="2025-08" db="UniProtKB">
        <authorList>
            <consortium name="Ensembl"/>
        </authorList>
    </citation>
    <scope>IDENTIFICATION</scope>
</reference>
<name>A0A8C4N7G2_EPTBU</name>
<keyword evidence="5" id="KW-0879">Wnt signaling pathway</keyword>
<dbReference type="InterPro" id="IPR002347">
    <property type="entry name" value="SDR_fam"/>
</dbReference>
<dbReference type="AlphaFoldDB" id="A0A8C4N7G2"/>
<evidence type="ECO:0000256" key="9">
    <source>
        <dbReference type="ARBA" id="ARBA00023034"/>
    </source>
</evidence>
<dbReference type="PROSITE" id="PS01159">
    <property type="entry name" value="WW_DOMAIN_1"/>
    <property type="match status" value="2"/>
</dbReference>
<sequence length="404" mass="45253">MEDLEYAGLDTDSEDELPPGWEERSTKGGLIYYVCHMEQRTQWENPKTGKRKRVAGGLPYGWRQETDANGHSYFVDHVHKRTTYVDPRLAFSEEATRTGALPRQRFDGSSTAMEVLQGADLTGKVAIVTGSSSGIGFETARSLALHGAHVILASRHQGRTKEAVNRIRNEWAAATVEGINLDLASLKSVRDFAEAFTSRGIPLHILICNAGVMGLPWSVTPDGLETTFQTNHLGHFYLARFLESSLVSSAPSRVVVVSSESHRFLDLTDGDFEITLNNLSPSERDYWPTLAYNRSKLCNLLFSKAFNDRLARRGVTCNAVHPGNLVSTGLSRHWLCYRLLYALVQPFTKSLGIRRPCIDKAFSGFLCPFMERKRAVISTQTLIDGAWLCNLYVFSWPVTFHFRD</sequence>
<dbReference type="SMART" id="SM00456">
    <property type="entry name" value="WW"/>
    <property type="match status" value="2"/>
</dbReference>
<evidence type="ECO:0000256" key="6">
    <source>
        <dbReference type="ARBA" id="ARBA00022703"/>
    </source>
</evidence>
<evidence type="ECO:0000256" key="8">
    <source>
        <dbReference type="ARBA" id="ARBA00023002"/>
    </source>
</evidence>